<dbReference type="Pfam" id="PF08447">
    <property type="entry name" value="PAS_3"/>
    <property type="match status" value="1"/>
</dbReference>
<feature type="domain" description="GGDEF" evidence="4">
    <location>
        <begin position="419"/>
        <end position="556"/>
    </location>
</feature>
<dbReference type="OrthoDB" id="9759607at2"/>
<dbReference type="PROSITE" id="PS50887">
    <property type="entry name" value="GGDEF"/>
    <property type="match status" value="1"/>
</dbReference>
<evidence type="ECO:0000313" key="5">
    <source>
        <dbReference type="EMBL" id="AHM58267.1"/>
    </source>
</evidence>
<feature type="domain" description="EAL" evidence="3">
    <location>
        <begin position="564"/>
        <end position="819"/>
    </location>
</feature>
<dbReference type="SMART" id="SM00091">
    <property type="entry name" value="PAS"/>
    <property type="match status" value="3"/>
</dbReference>
<dbReference type="NCBIfam" id="TIGR00254">
    <property type="entry name" value="GGDEF"/>
    <property type="match status" value="1"/>
</dbReference>
<dbReference type="Pfam" id="PF13426">
    <property type="entry name" value="PAS_9"/>
    <property type="match status" value="2"/>
</dbReference>
<dbReference type="RefSeq" id="WP_025437097.1">
    <property type="nucleotide sequence ID" value="NZ_CP007453.1"/>
</dbReference>
<dbReference type="InterPro" id="IPR035919">
    <property type="entry name" value="EAL_sf"/>
</dbReference>
<evidence type="ECO:0000259" key="2">
    <source>
        <dbReference type="PROSITE" id="PS50113"/>
    </source>
</evidence>
<dbReference type="CDD" id="cd01949">
    <property type="entry name" value="GGDEF"/>
    <property type="match status" value="1"/>
</dbReference>
<dbReference type="InterPro" id="IPR000014">
    <property type="entry name" value="PAS"/>
</dbReference>
<evidence type="ECO:0000259" key="3">
    <source>
        <dbReference type="PROSITE" id="PS50883"/>
    </source>
</evidence>
<dbReference type="InterPro" id="IPR000160">
    <property type="entry name" value="GGDEF_dom"/>
</dbReference>
<dbReference type="InterPro" id="IPR035965">
    <property type="entry name" value="PAS-like_dom_sf"/>
</dbReference>
<dbReference type="Pfam" id="PF00990">
    <property type="entry name" value="GGDEF"/>
    <property type="match status" value="1"/>
</dbReference>
<dbReference type="SUPFAM" id="SSF141868">
    <property type="entry name" value="EAL domain-like"/>
    <property type="match status" value="1"/>
</dbReference>
<dbReference type="SMART" id="SM00052">
    <property type="entry name" value="EAL"/>
    <property type="match status" value="1"/>
</dbReference>
<dbReference type="NCBIfam" id="TIGR00229">
    <property type="entry name" value="sensory_box"/>
    <property type="match status" value="2"/>
</dbReference>
<dbReference type="CDD" id="cd01948">
    <property type="entry name" value="EAL"/>
    <property type="match status" value="1"/>
</dbReference>
<dbReference type="InterPro" id="IPR000700">
    <property type="entry name" value="PAS-assoc_C"/>
</dbReference>
<dbReference type="PROSITE" id="PS50113">
    <property type="entry name" value="PAC"/>
    <property type="match status" value="1"/>
</dbReference>
<dbReference type="CDD" id="cd00130">
    <property type="entry name" value="PAS"/>
    <property type="match status" value="2"/>
</dbReference>
<dbReference type="EMBL" id="CP007453">
    <property type="protein sequence ID" value="AHM58267.1"/>
    <property type="molecule type" value="Genomic_DNA"/>
</dbReference>
<accession>W8TQ98</accession>
<gene>
    <name evidence="5" type="ORF">EAL2_808p07640</name>
</gene>
<evidence type="ECO:0000313" key="6">
    <source>
        <dbReference type="Proteomes" id="UP000019591"/>
    </source>
</evidence>
<dbReference type="AlphaFoldDB" id="W8TQ98"/>
<protein>
    <submittedName>
        <fullName evidence="5">Uncharacterized protein</fullName>
    </submittedName>
</protein>
<dbReference type="Proteomes" id="UP000019591">
    <property type="component" value="Plasmid EAL2_808p"/>
</dbReference>
<dbReference type="PROSITE" id="PS50883">
    <property type="entry name" value="EAL"/>
    <property type="match status" value="1"/>
</dbReference>
<dbReference type="SMART" id="SM00267">
    <property type="entry name" value="GGDEF"/>
    <property type="match status" value="1"/>
</dbReference>
<dbReference type="Gene3D" id="3.30.70.270">
    <property type="match status" value="1"/>
</dbReference>
<reference evidence="5 6" key="1">
    <citation type="journal article" date="2014" name="Genome Announc.">
        <title>Complete Genome Sequence of Amino Acid-Utilizing Eubacterium acidaminophilum al-2 (DSM 3953).</title>
        <authorList>
            <person name="Poehlein A."/>
            <person name="Andreesen J.R."/>
            <person name="Daniel R."/>
        </authorList>
    </citation>
    <scope>NUCLEOTIDE SEQUENCE [LARGE SCALE GENOMIC DNA]</scope>
    <source>
        <strain evidence="5 6">DSM 3953</strain>
        <plasmid evidence="6">Plasmid EAL2_808p</plasmid>
    </source>
</reference>
<dbReference type="InterPro" id="IPR013655">
    <property type="entry name" value="PAS_fold_3"/>
</dbReference>
<keyword evidence="5" id="KW-0614">Plasmid</keyword>
<dbReference type="PANTHER" id="PTHR44757:SF2">
    <property type="entry name" value="BIOFILM ARCHITECTURE MAINTENANCE PROTEIN MBAA"/>
    <property type="match status" value="1"/>
</dbReference>
<dbReference type="SUPFAM" id="SSF55073">
    <property type="entry name" value="Nucleotide cyclase"/>
    <property type="match status" value="1"/>
</dbReference>
<dbReference type="InterPro" id="IPR029787">
    <property type="entry name" value="Nucleotide_cyclase"/>
</dbReference>
<dbReference type="KEGG" id="eac:EAL2_808p07640"/>
<dbReference type="SUPFAM" id="SSF55785">
    <property type="entry name" value="PYP-like sensor domain (PAS domain)"/>
    <property type="match status" value="3"/>
</dbReference>
<proteinExistence type="predicted"/>
<feature type="domain" description="PAS" evidence="1">
    <location>
        <begin position="265"/>
        <end position="336"/>
    </location>
</feature>
<dbReference type="PROSITE" id="PS50112">
    <property type="entry name" value="PAS"/>
    <property type="match status" value="2"/>
</dbReference>
<dbReference type="Gene3D" id="3.30.450.20">
    <property type="entry name" value="PAS domain"/>
    <property type="match status" value="3"/>
</dbReference>
<evidence type="ECO:0000259" key="4">
    <source>
        <dbReference type="PROSITE" id="PS50887"/>
    </source>
</evidence>
<dbReference type="HOGENOM" id="CLU_000445_70_20_9"/>
<dbReference type="SMART" id="SM00086">
    <property type="entry name" value="PAC"/>
    <property type="match status" value="2"/>
</dbReference>
<sequence>MFSNIDRIDRIRLHLYFIEKLNLQVWLISTDNRYYGANKAHLNYIGLTKKDVEGKLIEEIFNKDVAIQCIKSSEEVINSKKTFIQTELVADGKGKMKSFEIIKTPVFNGENIDYIVCMAIDNVELVENKNKFIISNQQYIDIVEGSSEMICKFLPDTTLTYVNQTYCDNFGKSRNELLGQSFLTLVPESEHEKIREYIASFTVENDIITYEHKTINSDGYIAWQRWTDRAFFDTNKNIIEFQSVGSDITDIKTENEKLSYTLAQNEERFKRLIGDSSEIFIIMDTDNMVRYVSPSSMEIIGRKPCELIGRNFYKLLHPDDRKMAIEIFLKICTDSKLRHKMQCRVLHSTGKYIDLEISFRNLKSNPSINGIIASLRDISQLKIAEKKMEHMAYTDSVTGIGNRRELEKILNEKISTIGTSFGLLFLDMKKFKFINDHLGHILGDKLIQAVAKKLLGSVSSNITVTRFGGDEFAMIIPLENAYLEYENIANVIRCIQQSFEQPIILDKYTLFVSLSIGCAIYPNDGSTIEQLMKNAAIALTRSKSEINTKCVFYVDEMRHQSEKIFSLMNDLQLALKNNEGLSIHYQPQINATSGKLIGFEALMRWNHPLLGYIQPSDFISAAEENGLIITLGEWVFAEVCKQVKKWSEQGWINPNVSVNFSAIQFLKSNFYNSIMDIIHKTGIRPEWIAIEITETAILKNEKLMISALKEFQKSGINISLDDFGVGYSSLSYINKINPDIIKIDKSFIDGIPNDSDKIKMVNIISIIATEFNKDLIAEGVETLEQVEYLRNIGCDNIQGYYFSKPLEANAAYDFLKKMLEFTNNDIYDSLEKM</sequence>
<geneLocation type="plasmid" evidence="5 6">
    <name>EAL2_808p</name>
</geneLocation>
<dbReference type="PATRIC" id="fig|1286171.3.peg.2952"/>
<evidence type="ECO:0000259" key="1">
    <source>
        <dbReference type="PROSITE" id="PS50112"/>
    </source>
</evidence>
<dbReference type="InterPro" id="IPR001633">
    <property type="entry name" value="EAL_dom"/>
</dbReference>
<dbReference type="InterPro" id="IPR052155">
    <property type="entry name" value="Biofilm_reg_signaling"/>
</dbReference>
<organism evidence="5 6">
    <name type="scientific">Peptoclostridium acidaminophilum DSM 3953</name>
    <dbReference type="NCBI Taxonomy" id="1286171"/>
    <lineage>
        <taxon>Bacteria</taxon>
        <taxon>Bacillati</taxon>
        <taxon>Bacillota</taxon>
        <taxon>Clostridia</taxon>
        <taxon>Peptostreptococcales</taxon>
        <taxon>Peptoclostridiaceae</taxon>
        <taxon>Peptoclostridium</taxon>
    </lineage>
</organism>
<name>W8TQ98_PEPAC</name>
<dbReference type="PANTHER" id="PTHR44757">
    <property type="entry name" value="DIGUANYLATE CYCLASE DGCP"/>
    <property type="match status" value="1"/>
</dbReference>
<dbReference type="Gene3D" id="3.20.20.450">
    <property type="entry name" value="EAL domain"/>
    <property type="match status" value="1"/>
</dbReference>
<feature type="domain" description="PAS" evidence="1">
    <location>
        <begin position="135"/>
        <end position="206"/>
    </location>
</feature>
<dbReference type="InterPro" id="IPR043128">
    <property type="entry name" value="Rev_trsase/Diguanyl_cyclase"/>
</dbReference>
<dbReference type="InterPro" id="IPR001610">
    <property type="entry name" value="PAC"/>
</dbReference>
<keyword evidence="6" id="KW-1185">Reference proteome</keyword>
<dbReference type="Pfam" id="PF00563">
    <property type="entry name" value="EAL"/>
    <property type="match status" value="1"/>
</dbReference>
<feature type="domain" description="PAC" evidence="2">
    <location>
        <begin position="208"/>
        <end position="260"/>
    </location>
</feature>
<dbReference type="eggNOG" id="COG5001">
    <property type="taxonomic scope" value="Bacteria"/>
</dbReference>